<dbReference type="AlphaFoldDB" id="A0A4Q7CZB9"/>
<accession>A0A4Q7CZB9</accession>
<sequence length="72" mass="8359">MNFFDGLKDKLVRDAKFVDREVNYAAENFSGSEEDTALFYELIAKQRKTEYLVNEQTRVNFMLLKSGLDSAQ</sequence>
<protein>
    <submittedName>
        <fullName evidence="1">Uncharacterized protein</fullName>
    </submittedName>
</protein>
<dbReference type="Proteomes" id="UP000293369">
    <property type="component" value="Unassembled WGS sequence"/>
</dbReference>
<gene>
    <name evidence="1" type="ORF">EUX57_13975</name>
</gene>
<reference evidence="1 2" key="1">
    <citation type="submission" date="2019-02" db="EMBL/GenBank/DDBJ databases">
        <title>Pseudomonas spp from wheat grain.</title>
        <authorList>
            <person name="Cho G.-S."/>
            <person name="Franz C.M.A.P."/>
        </authorList>
    </citation>
    <scope>NUCLEOTIDE SEQUENCE [LARGE SCALE GENOMIC DNA]</scope>
    <source>
        <strain evidence="1 2">133NRW</strain>
    </source>
</reference>
<evidence type="ECO:0000313" key="1">
    <source>
        <dbReference type="EMBL" id="RZI31121.1"/>
    </source>
</evidence>
<proteinExistence type="predicted"/>
<dbReference type="RefSeq" id="WP_065888049.1">
    <property type="nucleotide sequence ID" value="NZ_SGFD01000031.1"/>
</dbReference>
<organism evidence="1 2">
    <name type="scientific">Pseudomonas orientalis</name>
    <dbReference type="NCBI Taxonomy" id="76758"/>
    <lineage>
        <taxon>Bacteria</taxon>
        <taxon>Pseudomonadati</taxon>
        <taxon>Pseudomonadota</taxon>
        <taxon>Gammaproteobacteria</taxon>
        <taxon>Pseudomonadales</taxon>
        <taxon>Pseudomonadaceae</taxon>
        <taxon>Pseudomonas</taxon>
    </lineage>
</organism>
<name>A0A4Q7CZB9_9PSED</name>
<dbReference type="EMBL" id="SGFE01000024">
    <property type="protein sequence ID" value="RZI31121.1"/>
    <property type="molecule type" value="Genomic_DNA"/>
</dbReference>
<evidence type="ECO:0000313" key="2">
    <source>
        <dbReference type="Proteomes" id="UP000293369"/>
    </source>
</evidence>
<comment type="caution">
    <text evidence="1">The sequence shown here is derived from an EMBL/GenBank/DDBJ whole genome shotgun (WGS) entry which is preliminary data.</text>
</comment>